<sequence length="151" mass="16721">MSKRLTSEIDVDAPPERVWEVLTAFPSYADWNPFIVRAEGEARAGARLTLRMQPVGGRAMTLRPTVVEAVGGQRLRWLGRLGVPGLLDAEHSFRLEPRPGGRTHLVQDEVFRGVLVPLVGRSLDRGTRPAFRLMDRALKERAEGSRTSPGA</sequence>
<dbReference type="EMBL" id="FZOH01000005">
    <property type="protein sequence ID" value="SNS51038.1"/>
    <property type="molecule type" value="Genomic_DNA"/>
</dbReference>
<dbReference type="OrthoDB" id="9810827at2"/>
<reference evidence="2" key="1">
    <citation type="submission" date="2017-06" db="EMBL/GenBank/DDBJ databases">
        <authorList>
            <person name="Varghese N."/>
            <person name="Submissions S."/>
        </authorList>
    </citation>
    <scope>NUCLEOTIDE SEQUENCE [LARGE SCALE GENOMIC DNA]</scope>
    <source>
        <strain evidence="2">DSM 45423</strain>
    </source>
</reference>
<proteinExistence type="predicted"/>
<dbReference type="CDD" id="cd07822">
    <property type="entry name" value="SRPBCC_4"/>
    <property type="match status" value="1"/>
</dbReference>
<dbReference type="PANTHER" id="PTHR36166">
    <property type="entry name" value="CHROMOSOME 9, WHOLE GENOME SHOTGUN SEQUENCE"/>
    <property type="match status" value="1"/>
</dbReference>
<name>A0A239F3E4_9ACTN</name>
<protein>
    <recommendedName>
        <fullName evidence="3">Polyketide cyclase / dehydrase and lipid transport</fullName>
    </recommendedName>
</protein>
<dbReference type="Proteomes" id="UP000198386">
    <property type="component" value="Unassembled WGS sequence"/>
</dbReference>
<evidence type="ECO:0000313" key="2">
    <source>
        <dbReference type="Proteomes" id="UP000198386"/>
    </source>
</evidence>
<dbReference type="SUPFAM" id="SSF55961">
    <property type="entry name" value="Bet v1-like"/>
    <property type="match status" value="1"/>
</dbReference>
<accession>A0A239F3E4</accession>
<keyword evidence="2" id="KW-1185">Reference proteome</keyword>
<dbReference type="AlphaFoldDB" id="A0A239F3E4"/>
<evidence type="ECO:0000313" key="1">
    <source>
        <dbReference type="EMBL" id="SNS51038.1"/>
    </source>
</evidence>
<organism evidence="1 2">
    <name type="scientific">Geodermatophilus saharensis</name>
    <dbReference type="NCBI Taxonomy" id="1137994"/>
    <lineage>
        <taxon>Bacteria</taxon>
        <taxon>Bacillati</taxon>
        <taxon>Actinomycetota</taxon>
        <taxon>Actinomycetes</taxon>
        <taxon>Geodermatophilales</taxon>
        <taxon>Geodermatophilaceae</taxon>
        <taxon>Geodermatophilus</taxon>
    </lineage>
</organism>
<dbReference type="Pfam" id="PF10604">
    <property type="entry name" value="Polyketide_cyc2"/>
    <property type="match status" value="1"/>
</dbReference>
<dbReference type="PANTHER" id="PTHR36166:SF1">
    <property type="entry name" value="SRPBCC DOMAIN-CONTAINING PROTEIN"/>
    <property type="match status" value="1"/>
</dbReference>
<dbReference type="RefSeq" id="WP_089404540.1">
    <property type="nucleotide sequence ID" value="NZ_FZOH01000005.1"/>
</dbReference>
<evidence type="ECO:0008006" key="3">
    <source>
        <dbReference type="Google" id="ProtNLM"/>
    </source>
</evidence>
<gene>
    <name evidence="1" type="ORF">SAMN04488107_2808</name>
</gene>
<dbReference type="Gene3D" id="3.30.530.20">
    <property type="match status" value="1"/>
</dbReference>
<dbReference type="InterPro" id="IPR019587">
    <property type="entry name" value="Polyketide_cyclase/dehydratase"/>
</dbReference>
<dbReference type="InterPro" id="IPR023393">
    <property type="entry name" value="START-like_dom_sf"/>
</dbReference>